<evidence type="ECO:0000259" key="3">
    <source>
        <dbReference type="Pfam" id="PF24320"/>
    </source>
</evidence>
<organism evidence="4 5">
    <name type="scientific">Heterodermia speciosa</name>
    <dbReference type="NCBI Taxonomy" id="116794"/>
    <lineage>
        <taxon>Eukaryota</taxon>
        <taxon>Fungi</taxon>
        <taxon>Dikarya</taxon>
        <taxon>Ascomycota</taxon>
        <taxon>Pezizomycotina</taxon>
        <taxon>Lecanoromycetes</taxon>
        <taxon>OSLEUM clade</taxon>
        <taxon>Lecanoromycetidae</taxon>
        <taxon>Caliciales</taxon>
        <taxon>Physciaceae</taxon>
        <taxon>Heterodermia</taxon>
    </lineage>
</organism>
<feature type="chain" id="PRO_5034315869" description="DUF7492 domain-containing protein" evidence="2">
    <location>
        <begin position="23"/>
        <end position="402"/>
    </location>
</feature>
<dbReference type="AlphaFoldDB" id="A0A8H3F9A7"/>
<comment type="caution">
    <text evidence="4">The sequence shown here is derived from an EMBL/GenBank/DDBJ whole genome shotgun (WGS) entry which is preliminary data.</text>
</comment>
<feature type="compositionally biased region" description="Low complexity" evidence="1">
    <location>
        <begin position="303"/>
        <end position="326"/>
    </location>
</feature>
<feature type="signal peptide" evidence="2">
    <location>
        <begin position="1"/>
        <end position="22"/>
    </location>
</feature>
<feature type="domain" description="DUF7492" evidence="3">
    <location>
        <begin position="21"/>
        <end position="286"/>
    </location>
</feature>
<dbReference type="Pfam" id="PF24320">
    <property type="entry name" value="DUF7492"/>
    <property type="match status" value="1"/>
</dbReference>
<dbReference type="OrthoDB" id="64281at2759"/>
<keyword evidence="2" id="KW-0732">Signal</keyword>
<accession>A0A8H3F9A7</accession>
<sequence length="402" mass="42119">MRISPLSKAALAAVAFAISSSAHTWVEQMRIIAPNGTFTTDAPGYARSNAKRLPGVDPDKAMVHILPPNGTPVDVGITPKDQMCMPSQQQQTQSGDSPRLQAAPGAMVALRYQENGHVTLPDTNPGKAPNRGTVYIYGTTQPSTNENFLDVFKQWNADGTGGNKKGKLLATQNFDDGQCYQMNGGPISTSRQQKFPHKADQVMGQDLWCQNNLVLPKDLPTGKPYTVYWVWDWATAPGADPSLPKGKAQTYTTCMDIDITTSKSSNAKSNEAIKFAQGQDINNAAIADYISKLAAGDSNLATPSQSAGSSGGSVPVSSAPAASSAPVASSAPAVPQAQSVSTVYITVSVPAGAPQVTSTTSTEVPRSTVQVSASVAIPEIKLSGTARPVATPSRGSAKFRNV</sequence>
<gene>
    <name evidence="4" type="ORF">HETSPECPRED_003760</name>
</gene>
<evidence type="ECO:0000313" key="5">
    <source>
        <dbReference type="Proteomes" id="UP000664521"/>
    </source>
</evidence>
<dbReference type="EMBL" id="CAJPDS010000022">
    <property type="protein sequence ID" value="CAF9918452.1"/>
    <property type="molecule type" value="Genomic_DNA"/>
</dbReference>
<dbReference type="Proteomes" id="UP000664521">
    <property type="component" value="Unassembled WGS sequence"/>
</dbReference>
<feature type="region of interest" description="Disordered" evidence="1">
    <location>
        <begin position="300"/>
        <end position="326"/>
    </location>
</feature>
<keyword evidence="5" id="KW-1185">Reference proteome</keyword>
<protein>
    <recommendedName>
        <fullName evidence="3">DUF7492 domain-containing protein</fullName>
    </recommendedName>
</protein>
<evidence type="ECO:0000256" key="2">
    <source>
        <dbReference type="SAM" id="SignalP"/>
    </source>
</evidence>
<evidence type="ECO:0000313" key="4">
    <source>
        <dbReference type="EMBL" id="CAF9918452.1"/>
    </source>
</evidence>
<proteinExistence type="predicted"/>
<dbReference type="InterPro" id="IPR055915">
    <property type="entry name" value="DUF7492"/>
</dbReference>
<reference evidence="4" key="1">
    <citation type="submission" date="2021-03" db="EMBL/GenBank/DDBJ databases">
        <authorList>
            <person name="Tagirdzhanova G."/>
        </authorList>
    </citation>
    <scope>NUCLEOTIDE SEQUENCE</scope>
</reference>
<name>A0A8H3F9A7_9LECA</name>
<evidence type="ECO:0000256" key="1">
    <source>
        <dbReference type="SAM" id="MobiDB-lite"/>
    </source>
</evidence>